<accession>A0AAD7B3D3</accession>
<dbReference type="EMBL" id="JARKIF010000040">
    <property type="protein sequence ID" value="KAJ7609392.1"/>
    <property type="molecule type" value="Genomic_DNA"/>
</dbReference>
<comment type="caution">
    <text evidence="1">The sequence shown here is derived from an EMBL/GenBank/DDBJ whole genome shotgun (WGS) entry which is preliminary data.</text>
</comment>
<protein>
    <submittedName>
        <fullName evidence="1">Uncharacterized protein</fullName>
    </submittedName>
</protein>
<evidence type="ECO:0000313" key="2">
    <source>
        <dbReference type="Proteomes" id="UP001221142"/>
    </source>
</evidence>
<evidence type="ECO:0000313" key="1">
    <source>
        <dbReference type="EMBL" id="KAJ7609392.1"/>
    </source>
</evidence>
<keyword evidence="2" id="KW-1185">Reference proteome</keyword>
<reference evidence="1" key="1">
    <citation type="submission" date="2023-03" db="EMBL/GenBank/DDBJ databases">
        <title>Massive genome expansion in bonnet fungi (Mycena s.s.) driven by repeated elements and novel gene families across ecological guilds.</title>
        <authorList>
            <consortium name="Lawrence Berkeley National Laboratory"/>
            <person name="Harder C.B."/>
            <person name="Miyauchi S."/>
            <person name="Viragh M."/>
            <person name="Kuo A."/>
            <person name="Thoen E."/>
            <person name="Andreopoulos B."/>
            <person name="Lu D."/>
            <person name="Skrede I."/>
            <person name="Drula E."/>
            <person name="Henrissat B."/>
            <person name="Morin E."/>
            <person name="Kohler A."/>
            <person name="Barry K."/>
            <person name="LaButti K."/>
            <person name="Morin E."/>
            <person name="Salamov A."/>
            <person name="Lipzen A."/>
            <person name="Mereny Z."/>
            <person name="Hegedus B."/>
            <person name="Baldrian P."/>
            <person name="Stursova M."/>
            <person name="Weitz H."/>
            <person name="Taylor A."/>
            <person name="Grigoriev I.V."/>
            <person name="Nagy L.G."/>
            <person name="Martin F."/>
            <person name="Kauserud H."/>
        </authorList>
    </citation>
    <scope>NUCLEOTIDE SEQUENCE</scope>
    <source>
        <strain evidence="1">9284</strain>
    </source>
</reference>
<name>A0AAD7B3D3_9AGAR</name>
<proteinExistence type="predicted"/>
<sequence>MHPKAPRHGIHGPRWHSTLRRNKPISTLKPELLLPYDYLDIAHVRRTRLFFQNGSIDLSETVHYLSEDRIYTPFPEDARGFFYCAPRHGLPALASSVRFRCTPSPFPSSFATGYDLLLPNGLPWQILVGQAAISYRDLRVFLLHEGFLTQASLLEWQTRLARKTHHGGRHTAALMMFGLQQRFPINFAGALWLHVVPTNTTPRRGAEVRVEHIFDSRVGGERIRPFVGRGHAQFEVSPDDPNILNLRIVKLMGPVSRAYPEEVTGRLLPREGELFYYRPRKDGTARPWSFNLRVQNKTGAAFRMLAGRSP</sequence>
<gene>
    <name evidence="1" type="ORF">FB45DRAFT_1038835</name>
</gene>
<dbReference type="AlphaFoldDB" id="A0AAD7B3D3"/>
<dbReference type="Proteomes" id="UP001221142">
    <property type="component" value="Unassembled WGS sequence"/>
</dbReference>
<organism evidence="1 2">
    <name type="scientific">Roridomyces roridus</name>
    <dbReference type="NCBI Taxonomy" id="1738132"/>
    <lineage>
        <taxon>Eukaryota</taxon>
        <taxon>Fungi</taxon>
        <taxon>Dikarya</taxon>
        <taxon>Basidiomycota</taxon>
        <taxon>Agaricomycotina</taxon>
        <taxon>Agaricomycetes</taxon>
        <taxon>Agaricomycetidae</taxon>
        <taxon>Agaricales</taxon>
        <taxon>Marasmiineae</taxon>
        <taxon>Mycenaceae</taxon>
        <taxon>Roridomyces</taxon>
    </lineage>
</organism>